<gene>
    <name evidence="1" type="ORF">BN990_01708</name>
</gene>
<keyword evidence="2" id="KW-1185">Reference proteome</keyword>
<accession>A0A024QA63</accession>
<organism evidence="1 2">
    <name type="scientific">Virgibacillus massiliensis</name>
    <dbReference type="NCBI Taxonomy" id="1462526"/>
    <lineage>
        <taxon>Bacteria</taxon>
        <taxon>Bacillati</taxon>
        <taxon>Bacillota</taxon>
        <taxon>Bacilli</taxon>
        <taxon>Bacillales</taxon>
        <taxon>Bacillaceae</taxon>
        <taxon>Virgibacillus</taxon>
    </lineage>
</organism>
<protein>
    <submittedName>
        <fullName evidence="1">Uncharacterized protein</fullName>
    </submittedName>
</protein>
<dbReference type="Proteomes" id="UP000028875">
    <property type="component" value="Unassembled WGS sequence"/>
</dbReference>
<reference evidence="2" key="2">
    <citation type="submission" date="2014-05" db="EMBL/GenBank/DDBJ databases">
        <title>Draft genome sequence of Virgibacillus massiliensis Vm-5.</title>
        <authorList>
            <person name="Khelaifia S."/>
            <person name="Croce O."/>
            <person name="Lagier J.C."/>
            <person name="Raoult D."/>
        </authorList>
    </citation>
    <scope>NUCLEOTIDE SEQUENCE [LARGE SCALE GENOMIC DNA]</scope>
    <source>
        <strain evidence="2">Vm-5</strain>
    </source>
</reference>
<proteinExistence type="predicted"/>
<name>A0A024QA63_9BACI</name>
<reference evidence="1 2" key="1">
    <citation type="submission" date="2014-03" db="EMBL/GenBank/DDBJ databases">
        <authorList>
            <person name="Urmite Genomes U."/>
        </authorList>
    </citation>
    <scope>NUCLEOTIDE SEQUENCE [LARGE SCALE GENOMIC DNA]</scope>
    <source>
        <strain evidence="1 2">Vm-5</strain>
    </source>
</reference>
<dbReference type="AlphaFoldDB" id="A0A024QA63"/>
<dbReference type="RefSeq" id="WP_021290949.1">
    <property type="nucleotide sequence ID" value="NZ_BNER01000002.1"/>
</dbReference>
<dbReference type="EMBL" id="CCDP010000001">
    <property type="protein sequence ID" value="CDQ39408.1"/>
    <property type="molecule type" value="Genomic_DNA"/>
</dbReference>
<evidence type="ECO:0000313" key="2">
    <source>
        <dbReference type="Proteomes" id="UP000028875"/>
    </source>
</evidence>
<evidence type="ECO:0000313" key="1">
    <source>
        <dbReference type="EMBL" id="CDQ39408.1"/>
    </source>
</evidence>
<sequence length="41" mass="4588">MTLVLASFIISRAVLFIVVKKKYGNQSKAIKNGNRKSKYAT</sequence>
<comment type="caution">
    <text evidence="1">The sequence shown here is derived from an EMBL/GenBank/DDBJ whole genome shotgun (WGS) entry which is preliminary data.</text>
</comment>